<reference evidence="1" key="1">
    <citation type="submission" date="2020-08" db="EMBL/GenBank/DDBJ databases">
        <title>Multicomponent nature underlies the extraordinary mechanical properties of spider dragline silk.</title>
        <authorList>
            <person name="Kono N."/>
            <person name="Nakamura H."/>
            <person name="Mori M."/>
            <person name="Yoshida Y."/>
            <person name="Ohtoshi R."/>
            <person name="Malay A.D."/>
            <person name="Moran D.A.P."/>
            <person name="Tomita M."/>
            <person name="Numata K."/>
            <person name="Arakawa K."/>
        </authorList>
    </citation>
    <scope>NUCLEOTIDE SEQUENCE</scope>
</reference>
<comment type="caution">
    <text evidence="1">The sequence shown here is derived from an EMBL/GenBank/DDBJ whole genome shotgun (WGS) entry which is preliminary data.</text>
</comment>
<proteinExistence type="predicted"/>
<sequence>MPYELLGRMSVCMHHAVLTMPKSLTGWTTDREILEVSSRHTISTLLVEERTRAYASTVFCNTSLGGKKLELSTCAMELNPSSCAVRRLLGSEGLYPFRYTTVQGLYL</sequence>
<dbReference type="EMBL" id="BMAW01074697">
    <property type="protein sequence ID" value="GFT93367.1"/>
    <property type="molecule type" value="Genomic_DNA"/>
</dbReference>
<accession>A0A8X6PWG3</accession>
<dbReference type="Proteomes" id="UP000887013">
    <property type="component" value="Unassembled WGS sequence"/>
</dbReference>
<gene>
    <name evidence="1" type="ORF">NPIL_191811</name>
</gene>
<protein>
    <submittedName>
        <fullName evidence="1">Uncharacterized protein</fullName>
    </submittedName>
</protein>
<dbReference type="AlphaFoldDB" id="A0A8X6PWG3"/>
<organism evidence="1 2">
    <name type="scientific">Nephila pilipes</name>
    <name type="common">Giant wood spider</name>
    <name type="synonym">Nephila maculata</name>
    <dbReference type="NCBI Taxonomy" id="299642"/>
    <lineage>
        <taxon>Eukaryota</taxon>
        <taxon>Metazoa</taxon>
        <taxon>Ecdysozoa</taxon>
        <taxon>Arthropoda</taxon>
        <taxon>Chelicerata</taxon>
        <taxon>Arachnida</taxon>
        <taxon>Araneae</taxon>
        <taxon>Araneomorphae</taxon>
        <taxon>Entelegynae</taxon>
        <taxon>Araneoidea</taxon>
        <taxon>Nephilidae</taxon>
        <taxon>Nephila</taxon>
    </lineage>
</organism>
<evidence type="ECO:0000313" key="2">
    <source>
        <dbReference type="Proteomes" id="UP000887013"/>
    </source>
</evidence>
<keyword evidence="2" id="KW-1185">Reference proteome</keyword>
<evidence type="ECO:0000313" key="1">
    <source>
        <dbReference type="EMBL" id="GFT93367.1"/>
    </source>
</evidence>
<dbReference type="OrthoDB" id="6422890at2759"/>
<name>A0A8X6PWG3_NEPPI</name>